<feature type="signal peptide" evidence="2">
    <location>
        <begin position="1"/>
        <end position="21"/>
    </location>
</feature>
<evidence type="ECO:0000256" key="1">
    <source>
        <dbReference type="ARBA" id="ARBA00022801"/>
    </source>
</evidence>
<proteinExistence type="predicted"/>
<evidence type="ECO:0000313" key="5">
    <source>
        <dbReference type="Proteomes" id="UP001458946"/>
    </source>
</evidence>
<dbReference type="RefSeq" id="WP_434781528.1">
    <property type="nucleotide sequence ID" value="NZ_BAABRN010000095.1"/>
</dbReference>
<keyword evidence="1" id="KW-0378">Hydrolase</keyword>
<keyword evidence="5" id="KW-1185">Reference proteome</keyword>
<organism evidence="4 5">
    <name type="scientific">Deinococcus xinjiangensis</name>
    <dbReference type="NCBI Taxonomy" id="457454"/>
    <lineage>
        <taxon>Bacteria</taxon>
        <taxon>Thermotogati</taxon>
        <taxon>Deinococcota</taxon>
        <taxon>Deinococci</taxon>
        <taxon>Deinococcales</taxon>
        <taxon>Deinococcaceae</taxon>
        <taxon>Deinococcus</taxon>
    </lineage>
</organism>
<feature type="chain" id="PRO_5046969239" description="Peptidase S9 prolyl oligopeptidase catalytic domain-containing protein" evidence="2">
    <location>
        <begin position="22"/>
        <end position="352"/>
    </location>
</feature>
<evidence type="ECO:0000313" key="4">
    <source>
        <dbReference type="EMBL" id="GAA5504189.1"/>
    </source>
</evidence>
<keyword evidence="2" id="KW-0732">Signal</keyword>
<dbReference type="PANTHER" id="PTHR22946">
    <property type="entry name" value="DIENELACTONE HYDROLASE DOMAIN-CONTAINING PROTEIN-RELATED"/>
    <property type="match status" value="1"/>
</dbReference>
<sequence length="352" mass="38043">MLALLLVVGLGYFALNPPAQLADVAWPWQVQNAPSTNNSSADSSGPTIRTDPLGRVTDAAIQAAVDQQPISIAALRSGEYTGSPLTVVRNLPAGSNYTRQVVSYQSDGLKIYALLTVPRAVPPQGGWPAIVFNHGYIPPAEYRTTERYVAYQDAFARAGFVTLKSDYRGHGESEGVAAGGYNDAGYTIDVLNAAASLKKDARVNAGRLGLWGHSMGGQLSLRAMLVDPDIRAASLWAGVVAGYDVLSTDWYRAGAQGESTQPAPTLGDLNRRYLRLLSPNAHLQDLRGRPLQLHHGTADKDVPYSFQVALAQDLRAAQQPFEAYRYEGDNHNLSGNLRLALNRSVAFFKKHL</sequence>
<dbReference type="InterPro" id="IPR001375">
    <property type="entry name" value="Peptidase_S9_cat"/>
</dbReference>
<accession>A0ABP9VG44</accession>
<protein>
    <recommendedName>
        <fullName evidence="3">Peptidase S9 prolyl oligopeptidase catalytic domain-containing protein</fullName>
    </recommendedName>
</protein>
<dbReference type="InterPro" id="IPR050261">
    <property type="entry name" value="FrsA_esterase"/>
</dbReference>
<dbReference type="Pfam" id="PF00326">
    <property type="entry name" value="Peptidase_S9"/>
    <property type="match status" value="1"/>
</dbReference>
<gene>
    <name evidence="4" type="ORF">Dxin01_03958</name>
</gene>
<dbReference type="EMBL" id="BAABRN010000095">
    <property type="protein sequence ID" value="GAA5504189.1"/>
    <property type="molecule type" value="Genomic_DNA"/>
</dbReference>
<name>A0ABP9VG44_9DEIO</name>
<dbReference type="InterPro" id="IPR029058">
    <property type="entry name" value="AB_hydrolase_fold"/>
</dbReference>
<dbReference type="PANTHER" id="PTHR22946:SF9">
    <property type="entry name" value="POLYKETIDE TRANSFERASE AF380"/>
    <property type="match status" value="1"/>
</dbReference>
<reference evidence="4 5" key="1">
    <citation type="submission" date="2024-02" db="EMBL/GenBank/DDBJ databases">
        <title>Deinococcus xinjiangensis NBRC 107630.</title>
        <authorList>
            <person name="Ichikawa N."/>
            <person name="Katano-Makiyama Y."/>
            <person name="Hidaka K."/>
        </authorList>
    </citation>
    <scope>NUCLEOTIDE SEQUENCE [LARGE SCALE GENOMIC DNA]</scope>
    <source>
        <strain evidence="4 5">NBRC 107630</strain>
    </source>
</reference>
<dbReference type="Gene3D" id="3.40.50.1820">
    <property type="entry name" value="alpha/beta hydrolase"/>
    <property type="match status" value="1"/>
</dbReference>
<dbReference type="SUPFAM" id="SSF53474">
    <property type="entry name" value="alpha/beta-Hydrolases"/>
    <property type="match status" value="1"/>
</dbReference>
<evidence type="ECO:0000256" key="2">
    <source>
        <dbReference type="SAM" id="SignalP"/>
    </source>
</evidence>
<comment type="caution">
    <text evidence="4">The sequence shown here is derived from an EMBL/GenBank/DDBJ whole genome shotgun (WGS) entry which is preliminary data.</text>
</comment>
<dbReference type="Proteomes" id="UP001458946">
    <property type="component" value="Unassembled WGS sequence"/>
</dbReference>
<feature type="domain" description="Peptidase S9 prolyl oligopeptidase catalytic" evidence="3">
    <location>
        <begin position="154"/>
        <end position="352"/>
    </location>
</feature>
<evidence type="ECO:0000259" key="3">
    <source>
        <dbReference type="Pfam" id="PF00326"/>
    </source>
</evidence>